<feature type="region of interest" description="Disordered" evidence="1">
    <location>
        <begin position="1"/>
        <end position="111"/>
    </location>
</feature>
<feature type="compositionally biased region" description="Polar residues" evidence="1">
    <location>
        <begin position="1"/>
        <end position="13"/>
    </location>
</feature>
<comment type="caution">
    <text evidence="2">The sequence shown here is derived from an EMBL/GenBank/DDBJ whole genome shotgun (WGS) entry which is preliminary data.</text>
</comment>
<dbReference type="Proteomes" id="UP000243081">
    <property type="component" value="Unassembled WGS sequence"/>
</dbReference>
<feature type="compositionally biased region" description="Polar residues" evidence="1">
    <location>
        <begin position="59"/>
        <end position="95"/>
    </location>
</feature>
<feature type="compositionally biased region" description="Basic and acidic residues" evidence="1">
    <location>
        <begin position="14"/>
        <end position="34"/>
    </location>
</feature>
<evidence type="ECO:0000313" key="3">
    <source>
        <dbReference type="Proteomes" id="UP000243081"/>
    </source>
</evidence>
<dbReference type="AlphaFoldDB" id="A0A179IJB1"/>
<keyword evidence="3" id="KW-1185">Reference proteome</keyword>
<reference evidence="2 3" key="1">
    <citation type="submission" date="2016-03" db="EMBL/GenBank/DDBJ databases">
        <title>Fine-scale spatial genetic structure of a fungal parasite of coffee scale insects.</title>
        <authorList>
            <person name="Jackson D."/>
            <person name="Zemenick K.A."/>
            <person name="Malloure B."/>
            <person name="Quandt C.A."/>
            <person name="James T.Y."/>
        </authorList>
    </citation>
    <scope>NUCLEOTIDE SEQUENCE [LARGE SCALE GENOMIC DNA]</scope>
    <source>
        <strain evidence="2 3">UM487</strain>
    </source>
</reference>
<sequence>MTNQGDEANPTQRASRDKSTAGVDGKDGKGKERAAPFSDRLQASGRMVLNATAAAQPPLNGSDSGKASAGPASTNRSQSLISESTLSEASRSRSTPGLGRSLRNNPYTPSQASAGYEQFLNQALQLRDTFEPVDHKGRCLQSRSFQKQAASDGSNAVQVLSMPEEEPNYSESNELLSEQEAARLREAFFANGTSHSTWNHLLSFSPDFVLDPSSSHAARSHMGTDDTRVARAVWLQQWQDVLNSYTDEVWGDLGSLVEEAKSEIETSRAHIDTRSPESKALDRLRQILAHVRGQA</sequence>
<evidence type="ECO:0000313" key="2">
    <source>
        <dbReference type="EMBL" id="OAR01962.1"/>
    </source>
</evidence>
<accession>A0A179IJB1</accession>
<dbReference type="EMBL" id="LUKN01000906">
    <property type="protein sequence ID" value="OAR01962.1"/>
    <property type="molecule type" value="Genomic_DNA"/>
</dbReference>
<protein>
    <submittedName>
        <fullName evidence="2">Uncharacterized protein</fullName>
    </submittedName>
</protein>
<proteinExistence type="predicted"/>
<feature type="compositionally biased region" description="Polar residues" evidence="1">
    <location>
        <begin position="102"/>
        <end position="111"/>
    </location>
</feature>
<gene>
    <name evidence="2" type="ORF">LLEC1_00102</name>
</gene>
<dbReference type="OrthoDB" id="5337545at2759"/>
<name>A0A179IJB1_CORDF</name>
<organism evidence="2 3">
    <name type="scientific">Cordyceps confragosa</name>
    <name type="common">Lecanicillium lecanii</name>
    <dbReference type="NCBI Taxonomy" id="2714763"/>
    <lineage>
        <taxon>Eukaryota</taxon>
        <taxon>Fungi</taxon>
        <taxon>Dikarya</taxon>
        <taxon>Ascomycota</taxon>
        <taxon>Pezizomycotina</taxon>
        <taxon>Sordariomycetes</taxon>
        <taxon>Hypocreomycetidae</taxon>
        <taxon>Hypocreales</taxon>
        <taxon>Cordycipitaceae</taxon>
        <taxon>Akanthomyces</taxon>
    </lineage>
</organism>
<dbReference type="OMA" id="SSWLQQW"/>
<evidence type="ECO:0000256" key="1">
    <source>
        <dbReference type="SAM" id="MobiDB-lite"/>
    </source>
</evidence>